<dbReference type="InterPro" id="IPR000834">
    <property type="entry name" value="Peptidase_M14"/>
</dbReference>
<dbReference type="eggNOG" id="COG2866">
    <property type="taxonomic scope" value="Bacteria"/>
</dbReference>
<feature type="domain" description="Peptidase M14" evidence="8">
    <location>
        <begin position="14"/>
        <end position="362"/>
    </location>
</feature>
<evidence type="ECO:0000259" key="8">
    <source>
        <dbReference type="PROSITE" id="PS52035"/>
    </source>
</evidence>
<dbReference type="GO" id="GO:0008270">
    <property type="term" value="F:zinc ion binding"/>
    <property type="evidence" value="ECO:0007669"/>
    <property type="project" value="InterPro"/>
</dbReference>
<dbReference type="SUPFAM" id="SSF53187">
    <property type="entry name" value="Zn-dependent exopeptidases"/>
    <property type="match status" value="1"/>
</dbReference>
<dbReference type="GO" id="GO:0004181">
    <property type="term" value="F:metallocarboxypeptidase activity"/>
    <property type="evidence" value="ECO:0007669"/>
    <property type="project" value="InterPro"/>
</dbReference>
<comment type="caution">
    <text evidence="7">Lacks conserved residue(s) required for the propagation of feature annotation.</text>
</comment>
<dbReference type="PANTHER" id="PTHR11705:SF143">
    <property type="entry name" value="SLL0236 PROTEIN"/>
    <property type="match status" value="1"/>
</dbReference>
<evidence type="ECO:0000313" key="10">
    <source>
        <dbReference type="Proteomes" id="UP000028252"/>
    </source>
</evidence>
<evidence type="ECO:0000256" key="1">
    <source>
        <dbReference type="ARBA" id="ARBA00001947"/>
    </source>
</evidence>
<evidence type="ECO:0000256" key="7">
    <source>
        <dbReference type="PROSITE-ProRule" id="PRU01379"/>
    </source>
</evidence>
<keyword evidence="5" id="KW-0862">Zinc</keyword>
<accession>A0A081G1Z9</accession>
<keyword evidence="10" id="KW-1185">Reference proteome</keyword>
<evidence type="ECO:0000256" key="6">
    <source>
        <dbReference type="ARBA" id="ARBA00023049"/>
    </source>
</evidence>
<dbReference type="PANTHER" id="PTHR11705">
    <property type="entry name" value="PROTEASE FAMILY M14 CARBOXYPEPTIDASE A,B"/>
    <property type="match status" value="1"/>
</dbReference>
<evidence type="ECO:0000313" key="9">
    <source>
        <dbReference type="EMBL" id="KEA64804.1"/>
    </source>
</evidence>
<keyword evidence="9" id="KW-0121">Carboxypeptidase</keyword>
<dbReference type="Pfam" id="PF00246">
    <property type="entry name" value="Peptidase_M14"/>
    <property type="match status" value="1"/>
</dbReference>
<dbReference type="PROSITE" id="PS52035">
    <property type="entry name" value="PEPTIDASE_M14"/>
    <property type="match status" value="1"/>
</dbReference>
<dbReference type="EMBL" id="JMQN01000015">
    <property type="protein sequence ID" value="KEA64804.1"/>
    <property type="molecule type" value="Genomic_DNA"/>
</dbReference>
<evidence type="ECO:0000256" key="3">
    <source>
        <dbReference type="ARBA" id="ARBA00022670"/>
    </source>
</evidence>
<proteinExistence type="inferred from homology"/>
<protein>
    <submittedName>
        <fullName evidence="9">Zinc carboxypeptidase-related protein</fullName>
    </submittedName>
</protein>
<evidence type="ECO:0000256" key="2">
    <source>
        <dbReference type="ARBA" id="ARBA00005988"/>
    </source>
</evidence>
<evidence type="ECO:0000256" key="5">
    <source>
        <dbReference type="ARBA" id="ARBA00022833"/>
    </source>
</evidence>
<dbReference type="AlphaFoldDB" id="A0A081G1Z9"/>
<name>A0A081G1Z9_9GAMM</name>
<dbReference type="PATRIC" id="fig|1232683.4.peg.1247"/>
<dbReference type="GO" id="GO:0005615">
    <property type="term" value="C:extracellular space"/>
    <property type="evidence" value="ECO:0007669"/>
    <property type="project" value="TreeGrafter"/>
</dbReference>
<organism evidence="9 10">
    <name type="scientific">Marinobacterium lacunae</name>
    <dbReference type="NCBI Taxonomy" id="1232683"/>
    <lineage>
        <taxon>Bacteria</taxon>
        <taxon>Pseudomonadati</taxon>
        <taxon>Pseudomonadota</taxon>
        <taxon>Gammaproteobacteria</taxon>
        <taxon>Oceanospirillales</taxon>
        <taxon>Oceanospirillaceae</taxon>
        <taxon>Marinobacterium</taxon>
    </lineage>
</organism>
<gene>
    <name evidence="9" type="ORF">ADIMK_1257</name>
</gene>
<keyword evidence="6" id="KW-0482">Metalloprotease</keyword>
<comment type="cofactor">
    <cofactor evidence="1">
        <name>Zn(2+)</name>
        <dbReference type="ChEBI" id="CHEBI:29105"/>
    </cofactor>
</comment>
<dbReference type="STRING" id="1232683.ADIMK_1257"/>
<sequence>MMDTLLDISNDISRHTVLADYCRQRLPEMRLVQRLIRKGEGYLRPDVIGTVYDGAVELPLYSIELGSTRADAPVMLLCGGIHGIERIGSQLLIAHLATLIHRLQWDECLKQTLTEIRLIFLPLLNPVGMARGWRSNGQGVDLMRNAPIDAEMPSPWLVSGHRLASWLPWYRGNAEQPMQPEAQALCDLVTHQCATSPFVLALDCHSGFGMRDRVWFPYAGSNRLFEHVAELHALVRLFERAHPHHPYLFEPQHHHYRTHGDLWDYLYSEYHTRHDAAFLPLTLEMGSWLWVKKNLRQMTSYSGLFNPTVPHRQRRTLRRHHALLTFLIDAVRSWHNWIPAPETRARHQRYAERRWARQDSHR</sequence>
<dbReference type="Gene3D" id="3.40.630.10">
    <property type="entry name" value="Zn peptidases"/>
    <property type="match status" value="1"/>
</dbReference>
<reference evidence="9 10" key="1">
    <citation type="submission" date="2014-04" db="EMBL/GenBank/DDBJ databases">
        <title>Marinobacterium kochiensis sp. nov., isolated from sediment sample collected from Kochi backwaters in Kerala, India.</title>
        <authorList>
            <person name="Singh A."/>
            <person name="Pinnaka A.K."/>
        </authorList>
    </citation>
    <scope>NUCLEOTIDE SEQUENCE [LARGE SCALE GENOMIC DNA]</scope>
    <source>
        <strain evidence="9 10">AK27</strain>
    </source>
</reference>
<dbReference type="GO" id="GO:0006508">
    <property type="term" value="P:proteolysis"/>
    <property type="evidence" value="ECO:0007669"/>
    <property type="project" value="UniProtKB-KW"/>
</dbReference>
<evidence type="ECO:0000256" key="4">
    <source>
        <dbReference type="ARBA" id="ARBA00022801"/>
    </source>
</evidence>
<dbReference type="Proteomes" id="UP000028252">
    <property type="component" value="Unassembled WGS sequence"/>
</dbReference>
<keyword evidence="4" id="KW-0378">Hydrolase</keyword>
<comment type="caution">
    <text evidence="9">The sequence shown here is derived from an EMBL/GenBank/DDBJ whole genome shotgun (WGS) entry which is preliminary data.</text>
</comment>
<comment type="similarity">
    <text evidence="2 7">Belongs to the peptidase M14 family.</text>
</comment>
<keyword evidence="3" id="KW-0645">Protease</keyword>